<sequence length="120" mass="13115">MSFLPTLKDALSGAGYLICFYAKHRRKLSWKVAQYAAGAYLAQTFVENRIDQLGYGDQYDALTIGDLNPFAIAAHFDILGWIFTAAVTASLPSIYIADKIKAALDGPPHDGANYLQPARC</sequence>
<dbReference type="AlphaFoldDB" id="A0A166A707"/>
<gene>
    <name evidence="1" type="ORF">FIBSPDRAFT_962411</name>
</gene>
<protein>
    <submittedName>
        <fullName evidence="1">Uncharacterized protein</fullName>
    </submittedName>
</protein>
<name>A0A166A707_9AGAM</name>
<evidence type="ECO:0000313" key="2">
    <source>
        <dbReference type="Proteomes" id="UP000076532"/>
    </source>
</evidence>
<reference evidence="1 2" key="1">
    <citation type="journal article" date="2016" name="Mol. Biol. Evol.">
        <title>Comparative Genomics of Early-Diverging Mushroom-Forming Fungi Provides Insights into the Origins of Lignocellulose Decay Capabilities.</title>
        <authorList>
            <person name="Nagy L.G."/>
            <person name="Riley R."/>
            <person name="Tritt A."/>
            <person name="Adam C."/>
            <person name="Daum C."/>
            <person name="Floudas D."/>
            <person name="Sun H."/>
            <person name="Yadav J.S."/>
            <person name="Pangilinan J."/>
            <person name="Larsson K.H."/>
            <person name="Matsuura K."/>
            <person name="Barry K."/>
            <person name="Labutti K."/>
            <person name="Kuo R."/>
            <person name="Ohm R.A."/>
            <person name="Bhattacharya S.S."/>
            <person name="Shirouzu T."/>
            <person name="Yoshinaga Y."/>
            <person name="Martin F.M."/>
            <person name="Grigoriev I.V."/>
            <person name="Hibbett D.S."/>
        </authorList>
    </citation>
    <scope>NUCLEOTIDE SEQUENCE [LARGE SCALE GENOMIC DNA]</scope>
    <source>
        <strain evidence="1 2">CBS 109695</strain>
    </source>
</reference>
<keyword evidence="2" id="KW-1185">Reference proteome</keyword>
<organism evidence="1 2">
    <name type="scientific">Athelia psychrophila</name>
    <dbReference type="NCBI Taxonomy" id="1759441"/>
    <lineage>
        <taxon>Eukaryota</taxon>
        <taxon>Fungi</taxon>
        <taxon>Dikarya</taxon>
        <taxon>Basidiomycota</taxon>
        <taxon>Agaricomycotina</taxon>
        <taxon>Agaricomycetes</taxon>
        <taxon>Agaricomycetidae</taxon>
        <taxon>Atheliales</taxon>
        <taxon>Atheliaceae</taxon>
        <taxon>Athelia</taxon>
    </lineage>
</organism>
<evidence type="ECO:0000313" key="1">
    <source>
        <dbReference type="EMBL" id="KZP11310.1"/>
    </source>
</evidence>
<proteinExistence type="predicted"/>
<dbReference type="Proteomes" id="UP000076532">
    <property type="component" value="Unassembled WGS sequence"/>
</dbReference>
<accession>A0A166A707</accession>
<dbReference type="EMBL" id="KV417665">
    <property type="protein sequence ID" value="KZP11310.1"/>
    <property type="molecule type" value="Genomic_DNA"/>
</dbReference>